<dbReference type="GO" id="GO:0009055">
    <property type="term" value="F:electron transfer activity"/>
    <property type="evidence" value="ECO:0007669"/>
    <property type="project" value="TreeGrafter"/>
</dbReference>
<dbReference type="PROSITE" id="PS00551">
    <property type="entry name" value="MOLYBDOPTERIN_PROK_1"/>
    <property type="match status" value="1"/>
</dbReference>
<evidence type="ECO:0000256" key="4">
    <source>
        <dbReference type="ARBA" id="ARBA00010312"/>
    </source>
</evidence>
<dbReference type="PANTHER" id="PTHR43742:SF7">
    <property type="entry name" value="DIMETHYL SULFOXIDE REDUCTASE CHAIN YNFE-RELATED"/>
    <property type="match status" value="1"/>
</dbReference>
<dbReference type="eggNOG" id="COG0243">
    <property type="taxonomic scope" value="Bacteria"/>
</dbReference>
<dbReference type="SMART" id="SM00926">
    <property type="entry name" value="Molybdop_Fe4S4"/>
    <property type="match status" value="1"/>
</dbReference>
<dbReference type="FunFam" id="3.40.50.12440:FF:000002">
    <property type="entry name" value="Anaerobic dimethyl sulfoxide reductase, A subunit"/>
    <property type="match status" value="1"/>
</dbReference>
<evidence type="ECO:0000256" key="13">
    <source>
        <dbReference type="ARBA" id="ARBA00023136"/>
    </source>
</evidence>
<evidence type="ECO:0000313" key="15">
    <source>
        <dbReference type="EMBL" id="ABR74882.1"/>
    </source>
</evidence>
<dbReference type="PROSITE" id="PS51669">
    <property type="entry name" value="4FE4S_MOW_BIS_MGD"/>
    <property type="match status" value="1"/>
</dbReference>
<comment type="cofactor">
    <cofactor evidence="2">
        <name>[4Fe-4S] cluster</name>
        <dbReference type="ChEBI" id="CHEBI:49883"/>
    </cofactor>
</comment>
<keyword evidence="8" id="KW-0479">Metal-binding</keyword>
<dbReference type="GO" id="GO:0043546">
    <property type="term" value="F:molybdopterin cofactor binding"/>
    <property type="evidence" value="ECO:0007669"/>
    <property type="project" value="InterPro"/>
</dbReference>
<dbReference type="Pfam" id="PF04879">
    <property type="entry name" value="Molybdop_Fe4S4"/>
    <property type="match status" value="1"/>
</dbReference>
<keyword evidence="6" id="KW-0004">4Fe-4S</keyword>
<evidence type="ECO:0000313" key="16">
    <source>
        <dbReference type="Proteomes" id="UP000001114"/>
    </source>
</evidence>
<dbReference type="GO" id="GO:0030288">
    <property type="term" value="C:outer membrane-bounded periplasmic space"/>
    <property type="evidence" value="ECO:0007669"/>
    <property type="project" value="TreeGrafter"/>
</dbReference>
<evidence type="ECO:0000256" key="9">
    <source>
        <dbReference type="ARBA" id="ARBA00022729"/>
    </source>
</evidence>
<sequence length="810" mass="90767">MMNNQELNPKTTRRSFIKASGMTALTVSAGINLPLQVKAETIPIKNMQDDKEVLSLCSVNCGSRCVLRLHVKNDEVRWVETDNSGDDEYGNHQIRACLRGRSMRYRMNHPDRLKYPMKRIGKRGEGKFQRISWDEALDTIADNLKRIVKDYGNEAVYNNYASGIVGGNMTRSSPFASLFTRLMNCYGGLLSYYGSYSTAQIARAMPFTYGSNVGNSTSDIVNSKLVVFFGNNPMETRMSGAGITYHLEQARERSNAKLIVIDPRYTDTASGREDEWIPIRPGTDAALVAGMAHVMITENLVDQVFLDKYCVGYDEKTLPASAPANGHYKAYILGQGDDGVEKTPEWAAKITGIPAAKIIRLAREIGTTKPCYIAQGWGLQRQSNGELACRAVAMLAILTGNVGISGGNSGAREGSFYPPIQRLPVLENPVKAKISVFSWTDAIDHGDQMTALKDGVQGKDKLDVPIKFMWNYAGNCITNQHSDINRTHEILSDDKKCEMIVVIENFMTDSAKYADILLPDLMTTEQEDIVPNDYAGNMGYLIFSQPATSAKFERRGIYDICCEIAKRLGQDVYDKFTEGGRTQEQWLQFLYSRMQEKDATLPSYDELKQMGVYKRQDPNGHLVAYQKFREDPEANPLKTPSGKIEIYSERLAEIAATWELKEDEVIHPLPIYHSGFNGWDDPKREKYPFQLVSFHYKSRTHSTYGNIDVLESACPQEMWINPIDAQRLTLTDGETVRVFNEIGETRIPVKITPRIMPGVLGMGQGAWHKANMFGDKVDHNGCVNVLTTLRPSPLAKGNPQHSNLVRIEKL</sequence>
<keyword evidence="7" id="KW-0500">Molybdenum</keyword>
<dbReference type="InterPro" id="IPR009010">
    <property type="entry name" value="Asp_de-COase-like_dom_sf"/>
</dbReference>
<evidence type="ECO:0000256" key="8">
    <source>
        <dbReference type="ARBA" id="ARBA00022723"/>
    </source>
</evidence>
<dbReference type="GO" id="GO:0009389">
    <property type="term" value="F:dimethyl sulfoxide reductase activity"/>
    <property type="evidence" value="ECO:0007669"/>
    <property type="project" value="InterPro"/>
</dbReference>
<dbReference type="GO" id="GO:0005886">
    <property type="term" value="C:plasma membrane"/>
    <property type="evidence" value="ECO:0007669"/>
    <property type="project" value="UniProtKB-SubCell"/>
</dbReference>
<dbReference type="InterPro" id="IPR011888">
    <property type="entry name" value="Anaer_DMSO_reductase"/>
</dbReference>
<evidence type="ECO:0000259" key="14">
    <source>
        <dbReference type="PROSITE" id="PS51669"/>
    </source>
</evidence>
<dbReference type="KEGG" id="asu:Asuc_1524"/>
<evidence type="ECO:0000256" key="10">
    <source>
        <dbReference type="ARBA" id="ARBA00023002"/>
    </source>
</evidence>
<evidence type="ECO:0000256" key="6">
    <source>
        <dbReference type="ARBA" id="ARBA00022485"/>
    </source>
</evidence>
<evidence type="ECO:0000256" key="5">
    <source>
        <dbReference type="ARBA" id="ARBA00022475"/>
    </source>
</evidence>
<dbReference type="GO" id="GO:0009061">
    <property type="term" value="P:anaerobic respiration"/>
    <property type="evidence" value="ECO:0007669"/>
    <property type="project" value="TreeGrafter"/>
</dbReference>
<evidence type="ECO:0000256" key="12">
    <source>
        <dbReference type="ARBA" id="ARBA00023014"/>
    </source>
</evidence>
<dbReference type="GO" id="GO:0030151">
    <property type="term" value="F:molybdenum ion binding"/>
    <property type="evidence" value="ECO:0007669"/>
    <property type="project" value="InterPro"/>
</dbReference>
<comment type="subcellular location">
    <subcellularLocation>
        <location evidence="3">Cell membrane</location>
        <topology evidence="3">Peripheral membrane protein</topology>
        <orientation evidence="3">Cytoplasmic side</orientation>
    </subcellularLocation>
</comment>
<comment type="similarity">
    <text evidence="4">Belongs to the prokaryotic molybdopterin-containing oxidoreductase family.</text>
</comment>
<protein>
    <submittedName>
        <fullName evidence="15">Anaerobic dimethyl sulfoxide reductase, A subunit, DmsA/YnfE family</fullName>
    </submittedName>
</protein>
<keyword evidence="11" id="KW-0408">Iron</keyword>
<dbReference type="HOGENOM" id="CLU_000422_13_3_6"/>
<dbReference type="FunFam" id="2.40.40.20:FF:000010">
    <property type="entry name" value="Anaerobic dimethyl sulfoxide reductase subunit A"/>
    <property type="match status" value="1"/>
</dbReference>
<dbReference type="FunFam" id="3.40.228.10:FF:000004">
    <property type="entry name" value="Dimethyl sulfoxide reductase subunit A"/>
    <property type="match status" value="1"/>
</dbReference>
<reference evidence="16" key="1">
    <citation type="journal article" date="2010" name="BMC Genomics">
        <title>A genomic perspective on the potential of Actinobacillus succinogenes for industrial succinate production.</title>
        <authorList>
            <person name="McKinlay J.B."/>
            <person name="Laivenieks M."/>
            <person name="Schindler B.D."/>
            <person name="McKinlay A.A."/>
            <person name="Siddaramappa S."/>
            <person name="Challacombe J.F."/>
            <person name="Lowry S.R."/>
            <person name="Clum A."/>
            <person name="Lapidus A.L."/>
            <person name="Burkhart K.B."/>
            <person name="Harkins V."/>
            <person name="Vieille C."/>
        </authorList>
    </citation>
    <scope>NUCLEOTIDE SEQUENCE [LARGE SCALE GENOMIC DNA]</scope>
    <source>
        <strain evidence="16">ATCC 55618 / DSM 22257 / CCUG 43843 / 130Z</strain>
    </source>
</reference>
<organism evidence="15 16">
    <name type="scientific">Actinobacillus succinogenes (strain ATCC 55618 / DSM 22257 / CCUG 43843 / 130Z)</name>
    <dbReference type="NCBI Taxonomy" id="339671"/>
    <lineage>
        <taxon>Bacteria</taxon>
        <taxon>Pseudomonadati</taxon>
        <taxon>Pseudomonadota</taxon>
        <taxon>Gammaproteobacteria</taxon>
        <taxon>Pasteurellales</taxon>
        <taxon>Pasteurellaceae</taxon>
        <taxon>Actinobacillus</taxon>
    </lineage>
</organism>
<accession>A6VPI5</accession>
<name>A6VPI5_ACTSZ</name>
<dbReference type="InterPro" id="IPR019546">
    <property type="entry name" value="TAT_signal_bac_arc"/>
</dbReference>
<keyword evidence="13" id="KW-0472">Membrane</keyword>
<evidence type="ECO:0000256" key="11">
    <source>
        <dbReference type="ARBA" id="ARBA00023004"/>
    </source>
</evidence>
<dbReference type="CDD" id="cd02770">
    <property type="entry name" value="MopB_DmsA-EC"/>
    <property type="match status" value="1"/>
</dbReference>
<dbReference type="SUPFAM" id="SSF53706">
    <property type="entry name" value="Formate dehydrogenase/DMSO reductase, domains 1-3"/>
    <property type="match status" value="1"/>
</dbReference>
<evidence type="ECO:0000256" key="3">
    <source>
        <dbReference type="ARBA" id="ARBA00004413"/>
    </source>
</evidence>
<dbReference type="Pfam" id="PF01568">
    <property type="entry name" value="Molydop_binding"/>
    <property type="match status" value="1"/>
</dbReference>
<dbReference type="InterPro" id="IPR006657">
    <property type="entry name" value="MoPterin_dinucl-bd_dom"/>
</dbReference>
<keyword evidence="5" id="KW-1003">Cell membrane</keyword>
<proteinExistence type="inferred from homology"/>
<dbReference type="Gene3D" id="3.40.228.10">
    <property type="entry name" value="Dimethylsulfoxide Reductase, domain 2"/>
    <property type="match status" value="1"/>
</dbReference>
<dbReference type="GO" id="GO:0051539">
    <property type="term" value="F:4 iron, 4 sulfur cluster binding"/>
    <property type="evidence" value="ECO:0007669"/>
    <property type="project" value="UniProtKB-KW"/>
</dbReference>
<keyword evidence="10" id="KW-0560">Oxidoreductase</keyword>
<dbReference type="Proteomes" id="UP000001114">
    <property type="component" value="Chromosome"/>
</dbReference>
<dbReference type="NCBIfam" id="TIGR01409">
    <property type="entry name" value="TAT_signal_seq"/>
    <property type="match status" value="1"/>
</dbReference>
<keyword evidence="9" id="KW-0732">Signal</keyword>
<comment type="cofactor">
    <cofactor evidence="1">
        <name>Mo-bis(molybdopterin guanine dinucleotide)</name>
        <dbReference type="ChEBI" id="CHEBI:60539"/>
    </cofactor>
</comment>
<feature type="domain" description="4Fe-4S Mo/W bis-MGD-type" evidence="14">
    <location>
        <begin position="50"/>
        <end position="111"/>
    </location>
</feature>
<keyword evidence="12" id="KW-0411">Iron-sulfur</keyword>
<dbReference type="FunFam" id="3.40.50.12440:FF:000003">
    <property type="entry name" value="Anaerobic dimethyl sulfoxide reductase subunit A"/>
    <property type="match status" value="1"/>
</dbReference>
<dbReference type="CDD" id="cd02794">
    <property type="entry name" value="MopB_CT_DmsA-EC"/>
    <property type="match status" value="1"/>
</dbReference>
<keyword evidence="16" id="KW-1185">Reference proteome</keyword>
<dbReference type="InterPro" id="IPR006656">
    <property type="entry name" value="Mopterin_OxRdtase"/>
</dbReference>
<dbReference type="Gene3D" id="2.40.40.20">
    <property type="match status" value="1"/>
</dbReference>
<gene>
    <name evidence="15" type="ordered locus">Asuc_1524</name>
</gene>
<dbReference type="Gene3D" id="3.40.50.740">
    <property type="match status" value="1"/>
</dbReference>
<dbReference type="NCBIfam" id="TIGR02166">
    <property type="entry name" value="dmsA_ynfE"/>
    <property type="match status" value="1"/>
</dbReference>
<dbReference type="EMBL" id="CP000746">
    <property type="protein sequence ID" value="ABR74882.1"/>
    <property type="molecule type" value="Genomic_DNA"/>
</dbReference>
<dbReference type="STRING" id="339671.Asuc_1524"/>
<dbReference type="InterPro" id="IPR050612">
    <property type="entry name" value="Prok_Mopterin_Oxidored"/>
</dbReference>
<dbReference type="PROSITE" id="PS51318">
    <property type="entry name" value="TAT"/>
    <property type="match status" value="1"/>
</dbReference>
<evidence type="ECO:0000256" key="2">
    <source>
        <dbReference type="ARBA" id="ARBA00001966"/>
    </source>
</evidence>
<dbReference type="InterPro" id="IPR006311">
    <property type="entry name" value="TAT_signal"/>
</dbReference>
<dbReference type="AlphaFoldDB" id="A6VPI5"/>
<evidence type="ECO:0000256" key="7">
    <source>
        <dbReference type="ARBA" id="ARBA00022505"/>
    </source>
</evidence>
<dbReference type="InterPro" id="IPR027467">
    <property type="entry name" value="MopterinOxRdtase_cofactor_BS"/>
</dbReference>
<dbReference type="Gene3D" id="3.40.50.12440">
    <property type="match status" value="1"/>
</dbReference>
<evidence type="ECO:0000256" key="1">
    <source>
        <dbReference type="ARBA" id="ARBA00001942"/>
    </source>
</evidence>
<dbReference type="InterPro" id="IPR006963">
    <property type="entry name" value="Mopterin_OxRdtase_4Fe-4S_dom"/>
</dbReference>
<dbReference type="SUPFAM" id="SSF50692">
    <property type="entry name" value="ADC-like"/>
    <property type="match status" value="1"/>
</dbReference>
<dbReference type="Pfam" id="PF00384">
    <property type="entry name" value="Molybdopterin"/>
    <property type="match status" value="1"/>
</dbReference>
<dbReference type="PANTHER" id="PTHR43742">
    <property type="entry name" value="TRIMETHYLAMINE-N-OXIDE REDUCTASE"/>
    <property type="match status" value="1"/>
</dbReference>